<sequence length="138" mass="15634">MDGDFELTSDTRSLEGSAVAKWSDHGIRGAAAQGRDIKVSRRYKDWPIEAGFVDVVEWKFQMPLGTWPKEPRQKLIGDFTRTNAYEGARGIGLKMIAGLGMPSEEVEKIIEDAKYEIRTNINDYEAYFPWAAMEQLSI</sequence>
<comment type="caution">
    <text evidence="1">The sequence shown here is derived from an EMBL/GenBank/DDBJ whole genome shotgun (WGS) entry which is preliminary data.</text>
</comment>
<keyword evidence="2" id="KW-1185">Reference proteome</keyword>
<keyword evidence="1" id="KW-0808">Transferase</keyword>
<dbReference type="GO" id="GO:0008168">
    <property type="term" value="F:methyltransferase activity"/>
    <property type="evidence" value="ECO:0007669"/>
    <property type="project" value="UniProtKB-KW"/>
</dbReference>
<accession>A0ABR1VN00</accession>
<dbReference type="Proteomes" id="UP001446871">
    <property type="component" value="Unassembled WGS sequence"/>
</dbReference>
<reference evidence="1 2" key="1">
    <citation type="submission" date="2023-01" db="EMBL/GenBank/DDBJ databases">
        <title>Analysis of 21 Apiospora genomes using comparative genomics revels a genus with tremendous synthesis potential of carbohydrate active enzymes and secondary metabolites.</title>
        <authorList>
            <person name="Sorensen T."/>
        </authorList>
    </citation>
    <scope>NUCLEOTIDE SEQUENCE [LARGE SCALE GENOMIC DNA]</scope>
    <source>
        <strain evidence="1 2">CBS 83171</strain>
    </source>
</reference>
<evidence type="ECO:0000313" key="2">
    <source>
        <dbReference type="Proteomes" id="UP001446871"/>
    </source>
</evidence>
<proteinExistence type="predicted"/>
<gene>
    <name evidence="1" type="ORF">PG996_005885</name>
</gene>
<dbReference type="EMBL" id="JAQQWM010000003">
    <property type="protein sequence ID" value="KAK8072537.1"/>
    <property type="molecule type" value="Genomic_DNA"/>
</dbReference>
<keyword evidence="1" id="KW-0489">Methyltransferase</keyword>
<dbReference type="GO" id="GO:0032259">
    <property type="term" value="P:methylation"/>
    <property type="evidence" value="ECO:0007669"/>
    <property type="project" value="UniProtKB-KW"/>
</dbReference>
<evidence type="ECO:0000313" key="1">
    <source>
        <dbReference type="EMBL" id="KAK8072537.1"/>
    </source>
</evidence>
<organism evidence="1 2">
    <name type="scientific">Apiospora saccharicola</name>
    <dbReference type="NCBI Taxonomy" id="335842"/>
    <lineage>
        <taxon>Eukaryota</taxon>
        <taxon>Fungi</taxon>
        <taxon>Dikarya</taxon>
        <taxon>Ascomycota</taxon>
        <taxon>Pezizomycotina</taxon>
        <taxon>Sordariomycetes</taxon>
        <taxon>Xylariomycetidae</taxon>
        <taxon>Amphisphaeriales</taxon>
        <taxon>Apiosporaceae</taxon>
        <taxon>Apiospora</taxon>
    </lineage>
</organism>
<name>A0ABR1VN00_9PEZI</name>
<protein>
    <submittedName>
        <fullName evidence="1">S-adenosyl-L-methionine-dependent methyltransferase</fullName>
    </submittedName>
</protein>